<gene>
    <name evidence="1" type="ORF">METZ01_LOCUS286191</name>
</gene>
<organism evidence="1">
    <name type="scientific">marine metagenome</name>
    <dbReference type="NCBI Taxonomy" id="408172"/>
    <lineage>
        <taxon>unclassified sequences</taxon>
        <taxon>metagenomes</taxon>
        <taxon>ecological metagenomes</taxon>
    </lineage>
</organism>
<accession>A0A382LDX7</accession>
<dbReference type="AlphaFoldDB" id="A0A382LDX7"/>
<reference evidence="1" key="1">
    <citation type="submission" date="2018-05" db="EMBL/GenBank/DDBJ databases">
        <authorList>
            <person name="Lanie J.A."/>
            <person name="Ng W.-L."/>
            <person name="Kazmierczak K.M."/>
            <person name="Andrzejewski T.M."/>
            <person name="Davidsen T.M."/>
            <person name="Wayne K.J."/>
            <person name="Tettelin H."/>
            <person name="Glass J.I."/>
            <person name="Rusch D."/>
            <person name="Podicherti R."/>
            <person name="Tsui H.-C.T."/>
            <person name="Winkler M.E."/>
        </authorList>
    </citation>
    <scope>NUCLEOTIDE SEQUENCE</scope>
</reference>
<name>A0A382LDX7_9ZZZZ</name>
<feature type="non-terminal residue" evidence="1">
    <location>
        <position position="31"/>
    </location>
</feature>
<dbReference type="EMBL" id="UINC01085615">
    <property type="protein sequence ID" value="SVC33337.1"/>
    <property type="molecule type" value="Genomic_DNA"/>
</dbReference>
<proteinExistence type="predicted"/>
<protein>
    <submittedName>
        <fullName evidence="1">Uncharacterized protein</fullName>
    </submittedName>
</protein>
<evidence type="ECO:0000313" key="1">
    <source>
        <dbReference type="EMBL" id="SVC33337.1"/>
    </source>
</evidence>
<sequence>MAPHIVRYGLLSTAQIGLNAHLPASRESETS</sequence>